<evidence type="ECO:0000256" key="1">
    <source>
        <dbReference type="ARBA" id="ARBA00004141"/>
    </source>
</evidence>
<keyword evidence="2 5" id="KW-0812">Transmembrane</keyword>
<keyword evidence="3 5" id="KW-1133">Transmembrane helix</keyword>
<dbReference type="PANTHER" id="PTHR21706:SF15">
    <property type="entry name" value="TRANSMEMBRANE PROTEIN 65"/>
    <property type="match status" value="1"/>
</dbReference>
<keyword evidence="6" id="KW-1185">Reference proteome</keyword>
<sequence>MAASVIRHATRRAFQGNSLQILHFRIFCPVTCSQRTIYSRRGVRIDTPEKTEEFIAVLDSKERRLLLSHLRSLEELTASDRPVQSPSTKQLRQIGLCNAVPFIGFGFLDNAIMIIAGDYIDYSIGAVFGISVLAAAALGNLVSDLAGVGLAGYVEALASKIGVHRPHLTREQVDMNSTRYSASLGRAIGISIGCILGMFPLFFLKKSEKKEENSKENIEDANR</sequence>
<dbReference type="PANTHER" id="PTHR21706">
    <property type="entry name" value="TRANSMEMBRANE PROTEIN 65"/>
    <property type="match status" value="1"/>
</dbReference>
<comment type="subcellular location">
    <subcellularLocation>
        <location evidence="1">Membrane</location>
        <topology evidence="1">Multi-pass membrane protein</topology>
    </subcellularLocation>
</comment>
<feature type="transmembrane region" description="Helical" evidence="5">
    <location>
        <begin position="122"/>
        <end position="138"/>
    </location>
</feature>
<dbReference type="Proteomes" id="UP000694865">
    <property type="component" value="Unplaced"/>
</dbReference>
<evidence type="ECO:0000256" key="3">
    <source>
        <dbReference type="ARBA" id="ARBA00022989"/>
    </source>
</evidence>
<evidence type="ECO:0000256" key="5">
    <source>
        <dbReference type="SAM" id="Phobius"/>
    </source>
</evidence>
<gene>
    <name evidence="7" type="primary">LOC102801476</name>
</gene>
<dbReference type="InterPro" id="IPR019537">
    <property type="entry name" value="TMEM65"/>
</dbReference>
<reference evidence="7" key="1">
    <citation type="submission" date="2025-08" db="UniProtKB">
        <authorList>
            <consortium name="RefSeq"/>
        </authorList>
    </citation>
    <scope>IDENTIFICATION</scope>
    <source>
        <tissue evidence="7">Testes</tissue>
    </source>
</reference>
<evidence type="ECO:0000256" key="2">
    <source>
        <dbReference type="ARBA" id="ARBA00022692"/>
    </source>
</evidence>
<keyword evidence="4 5" id="KW-0472">Membrane</keyword>
<dbReference type="Pfam" id="PF10507">
    <property type="entry name" value="TMEM65"/>
    <property type="match status" value="1"/>
</dbReference>
<feature type="transmembrane region" description="Helical" evidence="5">
    <location>
        <begin position="183"/>
        <end position="204"/>
    </location>
</feature>
<dbReference type="RefSeq" id="XP_006814848.1">
    <property type="nucleotide sequence ID" value="XM_006814785.1"/>
</dbReference>
<proteinExistence type="predicted"/>
<evidence type="ECO:0000313" key="6">
    <source>
        <dbReference type="Proteomes" id="UP000694865"/>
    </source>
</evidence>
<evidence type="ECO:0000313" key="7">
    <source>
        <dbReference type="RefSeq" id="XP_006814848.1"/>
    </source>
</evidence>
<feature type="transmembrane region" description="Helical" evidence="5">
    <location>
        <begin position="94"/>
        <end position="116"/>
    </location>
</feature>
<accession>A0ABM0M4A7</accession>
<protein>
    <submittedName>
        <fullName evidence="7">Transmembrane protein 65-like</fullName>
    </submittedName>
</protein>
<name>A0ABM0M4A7_SACKO</name>
<dbReference type="GeneID" id="102801476"/>
<evidence type="ECO:0000256" key="4">
    <source>
        <dbReference type="ARBA" id="ARBA00023136"/>
    </source>
</evidence>
<organism evidence="6 7">
    <name type="scientific">Saccoglossus kowalevskii</name>
    <name type="common">Acorn worm</name>
    <dbReference type="NCBI Taxonomy" id="10224"/>
    <lineage>
        <taxon>Eukaryota</taxon>
        <taxon>Metazoa</taxon>
        <taxon>Hemichordata</taxon>
        <taxon>Enteropneusta</taxon>
        <taxon>Harrimaniidae</taxon>
        <taxon>Saccoglossus</taxon>
    </lineage>
</organism>